<evidence type="ECO:0000256" key="5">
    <source>
        <dbReference type="ARBA" id="ARBA00023172"/>
    </source>
</evidence>
<dbReference type="GO" id="GO:0006313">
    <property type="term" value="P:DNA transposition"/>
    <property type="evidence" value="ECO:0007669"/>
    <property type="project" value="InterPro"/>
</dbReference>
<dbReference type="InterPro" id="IPR051917">
    <property type="entry name" value="Transposase-Integrase"/>
</dbReference>
<name>A0A6N7EMB7_9MICO</name>
<dbReference type="InterPro" id="IPR001584">
    <property type="entry name" value="Integrase_cat-core"/>
</dbReference>
<proteinExistence type="inferred from homology"/>
<keyword evidence="4" id="KW-0238">DNA-binding</keyword>
<keyword evidence="9" id="KW-1185">Reference proteome</keyword>
<comment type="caution">
    <text evidence="8">The sequence shown here is derived from an EMBL/GenBank/DDBJ whole genome shotgun (WGS) entry which is preliminary data.</text>
</comment>
<comment type="similarity">
    <text evidence="2">Belongs to the transposase IS30 family.</text>
</comment>
<dbReference type="PANTHER" id="PTHR10948:SF23">
    <property type="entry name" value="TRANSPOSASE INSI FOR INSERTION SEQUENCE ELEMENT IS30A-RELATED"/>
    <property type="match status" value="1"/>
</dbReference>
<dbReference type="PROSITE" id="PS50994">
    <property type="entry name" value="INTEGRASE"/>
    <property type="match status" value="1"/>
</dbReference>
<evidence type="ECO:0000259" key="7">
    <source>
        <dbReference type="PROSITE" id="PS50994"/>
    </source>
</evidence>
<dbReference type="InterPro" id="IPR001598">
    <property type="entry name" value="Transposase_IS30_CS"/>
</dbReference>
<keyword evidence="3" id="KW-0815">Transposition</keyword>
<dbReference type="InterPro" id="IPR053392">
    <property type="entry name" value="Transposase_IS30-like"/>
</dbReference>
<dbReference type="Gene3D" id="3.30.420.10">
    <property type="entry name" value="Ribonuclease H-like superfamily/Ribonuclease H"/>
    <property type="match status" value="1"/>
</dbReference>
<accession>A0A6N7EMB7</accession>
<dbReference type="RefSeq" id="WP_152194983.1">
    <property type="nucleotide sequence ID" value="NZ_VUKD01000002.1"/>
</dbReference>
<dbReference type="GO" id="GO:0005829">
    <property type="term" value="C:cytosol"/>
    <property type="evidence" value="ECO:0007669"/>
    <property type="project" value="TreeGrafter"/>
</dbReference>
<dbReference type="PROSITE" id="PS01043">
    <property type="entry name" value="TRANSPOSASE_IS30"/>
    <property type="match status" value="1"/>
</dbReference>
<dbReference type="AlphaFoldDB" id="A0A6N7EMB7"/>
<evidence type="ECO:0000256" key="6">
    <source>
        <dbReference type="SAM" id="MobiDB-lite"/>
    </source>
</evidence>
<dbReference type="GO" id="GO:0015074">
    <property type="term" value="P:DNA integration"/>
    <property type="evidence" value="ECO:0007669"/>
    <property type="project" value="InterPro"/>
</dbReference>
<evidence type="ECO:0000256" key="1">
    <source>
        <dbReference type="ARBA" id="ARBA00002190"/>
    </source>
</evidence>
<dbReference type="Proteomes" id="UP000437709">
    <property type="component" value="Unassembled WGS sequence"/>
</dbReference>
<dbReference type="InterPro" id="IPR036397">
    <property type="entry name" value="RNaseH_sf"/>
</dbReference>
<comment type="function">
    <text evidence="1">Required for the transposition of the insertion element.</text>
</comment>
<dbReference type="OrthoDB" id="9803231at2"/>
<evidence type="ECO:0000256" key="2">
    <source>
        <dbReference type="ARBA" id="ARBA00006363"/>
    </source>
</evidence>
<dbReference type="Pfam" id="PF00665">
    <property type="entry name" value="rve"/>
    <property type="match status" value="1"/>
</dbReference>
<evidence type="ECO:0000256" key="3">
    <source>
        <dbReference type="ARBA" id="ARBA00022578"/>
    </source>
</evidence>
<sequence length="355" mass="39587">MSPMTLDEPAGRYLSLAEREEISRGLAAGKSLRVIARELARAPSTISREIRRHSGVRGNPRQYRAVTAQGRAESASRAAHARLCRIATNPALQEYIQDKLKLRWSPEQISSRLRIDFPDDGLMRASHETIYQALYVQGRGALRRELTTCLRTGRALRKPRRGHKEVPSGGRGRIPDMVTISERPAEAEDRAVPGHWEGDLIMGQHNKSAIGTLVERSTRFVMLMHLPGGHNAENMQAAIAATIGTLPAALRRSLTWDQGTEMKSHRQITIAQDLPIYFCDPHSPWQRGSNENTNGLLRQYYPKGTDLSVHDIENLTAVAAELNERPRKTLGWRTPAQALQALLSDLDDDPVASRP</sequence>
<protein>
    <submittedName>
        <fullName evidence="8">IS30 family transposase</fullName>
    </submittedName>
</protein>
<keyword evidence="5" id="KW-0233">DNA recombination</keyword>
<gene>
    <name evidence="8" type="ORF">GB881_14405</name>
</gene>
<dbReference type="InterPro" id="IPR012337">
    <property type="entry name" value="RNaseH-like_sf"/>
</dbReference>
<evidence type="ECO:0000256" key="4">
    <source>
        <dbReference type="ARBA" id="ARBA00023125"/>
    </source>
</evidence>
<organism evidence="8 9">
    <name type="scientific">Georgenia subflava</name>
    <dbReference type="NCBI Taxonomy" id="1622177"/>
    <lineage>
        <taxon>Bacteria</taxon>
        <taxon>Bacillati</taxon>
        <taxon>Actinomycetota</taxon>
        <taxon>Actinomycetes</taxon>
        <taxon>Micrococcales</taxon>
        <taxon>Bogoriellaceae</taxon>
        <taxon>Georgenia</taxon>
    </lineage>
</organism>
<dbReference type="GO" id="GO:0004803">
    <property type="term" value="F:transposase activity"/>
    <property type="evidence" value="ECO:0007669"/>
    <property type="project" value="InterPro"/>
</dbReference>
<feature type="region of interest" description="Disordered" evidence="6">
    <location>
        <begin position="157"/>
        <end position="176"/>
    </location>
</feature>
<dbReference type="Pfam" id="PF13936">
    <property type="entry name" value="HTH_38"/>
    <property type="match status" value="1"/>
</dbReference>
<evidence type="ECO:0000313" key="8">
    <source>
        <dbReference type="EMBL" id="MPV38223.1"/>
    </source>
</evidence>
<dbReference type="EMBL" id="WHPC01000068">
    <property type="protein sequence ID" value="MPV38223.1"/>
    <property type="molecule type" value="Genomic_DNA"/>
</dbReference>
<evidence type="ECO:0000313" key="9">
    <source>
        <dbReference type="Proteomes" id="UP000437709"/>
    </source>
</evidence>
<feature type="domain" description="Integrase catalytic" evidence="7">
    <location>
        <begin position="180"/>
        <end position="343"/>
    </location>
</feature>
<dbReference type="GO" id="GO:0003677">
    <property type="term" value="F:DNA binding"/>
    <property type="evidence" value="ECO:0007669"/>
    <property type="project" value="UniProtKB-KW"/>
</dbReference>
<reference evidence="8 9" key="1">
    <citation type="submission" date="2019-10" db="EMBL/GenBank/DDBJ databases">
        <title>Georgenia wutianyii sp. nov. and Georgenia yuyongxinii sp. nov. isolated from plateau pika (Ochotona curzoniae) in the Qinghai-Tibet plateau of China.</title>
        <authorList>
            <person name="Tian Z."/>
        </authorList>
    </citation>
    <scope>NUCLEOTIDE SEQUENCE [LARGE SCALE GENOMIC DNA]</scope>
    <source>
        <strain evidence="8 9">JCM 19765</strain>
    </source>
</reference>
<dbReference type="PANTHER" id="PTHR10948">
    <property type="entry name" value="TRANSPOSASE"/>
    <property type="match status" value="1"/>
</dbReference>
<dbReference type="InterPro" id="IPR025246">
    <property type="entry name" value="IS30-like_HTH"/>
</dbReference>
<dbReference type="SUPFAM" id="SSF53098">
    <property type="entry name" value="Ribonuclease H-like"/>
    <property type="match status" value="1"/>
</dbReference>
<dbReference type="NCBIfam" id="NF033563">
    <property type="entry name" value="transpos_IS30"/>
    <property type="match status" value="1"/>
</dbReference>